<keyword evidence="3" id="KW-0963">Cytoplasm</keyword>
<dbReference type="SUPFAM" id="SSF52540">
    <property type="entry name" value="P-loop containing nucleoside triphosphate hydrolases"/>
    <property type="match status" value="2"/>
</dbReference>
<feature type="domain" description="Dynein heavy chain coiled coil stalk" evidence="15">
    <location>
        <begin position="915"/>
        <end position="1263"/>
    </location>
</feature>
<dbReference type="CDD" id="cd00009">
    <property type="entry name" value="AAA"/>
    <property type="match status" value="1"/>
</dbReference>
<feature type="domain" description="Dynein heavy chain AAA module D4" evidence="16">
    <location>
        <begin position="640"/>
        <end position="900"/>
    </location>
</feature>
<dbReference type="FunFam" id="1.20.920.20:FF:000006">
    <property type="entry name" value="Dynein, axonemal, heavy chain 6"/>
    <property type="match status" value="1"/>
</dbReference>
<dbReference type="Gene3D" id="1.20.920.30">
    <property type="match status" value="1"/>
</dbReference>
<evidence type="ECO:0000256" key="5">
    <source>
        <dbReference type="ARBA" id="ARBA00022741"/>
    </source>
</evidence>
<feature type="domain" description="Dynein heavy chain 3 AAA+ lid" evidence="19">
    <location>
        <begin position="482"/>
        <end position="576"/>
    </location>
</feature>
<evidence type="ECO:0000256" key="4">
    <source>
        <dbReference type="ARBA" id="ARBA00022701"/>
    </source>
</evidence>
<dbReference type="InterPro" id="IPR042219">
    <property type="entry name" value="AAA_lid_11_sf"/>
</dbReference>
<dbReference type="PANTHER" id="PTHR22878:SF70">
    <property type="entry name" value="DYNEIN HEAVY CHAIN 2, AXONEMAL"/>
    <property type="match status" value="1"/>
</dbReference>
<dbReference type="GO" id="GO:0045505">
    <property type="term" value="F:dynein intermediate chain binding"/>
    <property type="evidence" value="ECO:0007669"/>
    <property type="project" value="InterPro"/>
</dbReference>
<evidence type="ECO:0000256" key="3">
    <source>
        <dbReference type="ARBA" id="ARBA00022490"/>
    </source>
</evidence>
<dbReference type="FunFam" id="1.20.920.30:FF:000002">
    <property type="entry name" value="Dynein axonemal heavy chain 3"/>
    <property type="match status" value="1"/>
</dbReference>
<dbReference type="FunFam" id="3.40.50.300:FF:000362">
    <property type="entry name" value="Dynein, axonemal, heavy chain 6"/>
    <property type="match status" value="1"/>
</dbReference>
<organism evidence="21 22">
    <name type="scientific">Amphibalanus amphitrite</name>
    <name type="common">Striped barnacle</name>
    <name type="synonym">Balanus amphitrite</name>
    <dbReference type="NCBI Taxonomy" id="1232801"/>
    <lineage>
        <taxon>Eukaryota</taxon>
        <taxon>Metazoa</taxon>
        <taxon>Ecdysozoa</taxon>
        <taxon>Arthropoda</taxon>
        <taxon>Crustacea</taxon>
        <taxon>Multicrustacea</taxon>
        <taxon>Cirripedia</taxon>
        <taxon>Thoracica</taxon>
        <taxon>Thoracicalcarea</taxon>
        <taxon>Balanomorpha</taxon>
        <taxon>Balanoidea</taxon>
        <taxon>Balanidae</taxon>
        <taxon>Amphibalaninae</taxon>
        <taxon>Amphibalanus</taxon>
    </lineage>
</organism>
<accession>A0A6A4WVH1</accession>
<dbReference type="FunFam" id="3.40.50.300:FF:000223">
    <property type="entry name" value="Dynein heavy chain 3, axonemal"/>
    <property type="match status" value="1"/>
</dbReference>
<evidence type="ECO:0000256" key="8">
    <source>
        <dbReference type="ARBA" id="ARBA00023054"/>
    </source>
</evidence>
<evidence type="ECO:0000313" key="21">
    <source>
        <dbReference type="EMBL" id="KAF0306091.1"/>
    </source>
</evidence>
<dbReference type="GO" id="GO:0007018">
    <property type="term" value="P:microtubule-based movement"/>
    <property type="evidence" value="ECO:0007669"/>
    <property type="project" value="InterPro"/>
</dbReference>
<dbReference type="Pfam" id="PF12775">
    <property type="entry name" value="AAA_7"/>
    <property type="match status" value="1"/>
</dbReference>
<dbReference type="InterPro" id="IPR024317">
    <property type="entry name" value="Dynein_heavy_chain_D4_dom"/>
</dbReference>
<dbReference type="InterPro" id="IPR041466">
    <property type="entry name" value="Dynein_AAA5_ext"/>
</dbReference>
<keyword evidence="7" id="KW-0243">Dynein</keyword>
<dbReference type="FunFam" id="1.10.8.1220:FF:000001">
    <property type="entry name" value="Dynein axonemal heavy chain 5"/>
    <property type="match status" value="1"/>
</dbReference>
<dbReference type="Pfam" id="PF12777">
    <property type="entry name" value="MT"/>
    <property type="match status" value="1"/>
</dbReference>
<feature type="domain" description="Dynein heavy chain region D6 P-loop" evidence="14">
    <location>
        <begin position="1754"/>
        <end position="1868"/>
    </location>
</feature>
<dbReference type="InterPro" id="IPR024743">
    <property type="entry name" value="Dynein_HC_stalk"/>
</dbReference>
<evidence type="ECO:0000259" key="18">
    <source>
        <dbReference type="Pfam" id="PF17852"/>
    </source>
</evidence>
<dbReference type="Gene3D" id="1.10.8.720">
    <property type="entry name" value="Region D6 of dynein motor"/>
    <property type="match status" value="1"/>
</dbReference>
<dbReference type="Pfam" id="PF03028">
    <property type="entry name" value="Dynein_heavy"/>
    <property type="match status" value="1"/>
</dbReference>
<dbReference type="InterPro" id="IPR035706">
    <property type="entry name" value="AAA_9"/>
</dbReference>
<evidence type="ECO:0000256" key="1">
    <source>
        <dbReference type="ARBA" id="ARBA00004430"/>
    </source>
</evidence>
<dbReference type="InterPro" id="IPR041658">
    <property type="entry name" value="AAA_lid_11"/>
</dbReference>
<evidence type="ECO:0000313" key="22">
    <source>
        <dbReference type="Proteomes" id="UP000440578"/>
    </source>
</evidence>
<evidence type="ECO:0000259" key="17">
    <source>
        <dbReference type="Pfam" id="PF12781"/>
    </source>
</evidence>
<dbReference type="PANTHER" id="PTHR22878">
    <property type="entry name" value="DYNEIN HEAVY CHAIN 6, AXONEMAL-LIKE-RELATED"/>
    <property type="match status" value="1"/>
</dbReference>
<evidence type="ECO:0000259" key="16">
    <source>
        <dbReference type="Pfam" id="PF12780"/>
    </source>
</evidence>
<keyword evidence="5" id="KW-0547">Nucleotide-binding</keyword>
<keyword evidence="22" id="KW-1185">Reference proteome</keyword>
<keyword evidence="11" id="KW-0206">Cytoskeleton</keyword>
<dbReference type="InterPro" id="IPR041589">
    <property type="entry name" value="DNAH3_AAA_lid_1"/>
</dbReference>
<dbReference type="InterPro" id="IPR026983">
    <property type="entry name" value="DHC"/>
</dbReference>
<proteinExistence type="inferred from homology"/>
<dbReference type="GO" id="GO:0005524">
    <property type="term" value="F:ATP binding"/>
    <property type="evidence" value="ECO:0007669"/>
    <property type="project" value="UniProtKB-KW"/>
</dbReference>
<dbReference type="Pfam" id="PF17852">
    <property type="entry name" value="Dynein_AAA_lid"/>
    <property type="match status" value="1"/>
</dbReference>
<evidence type="ECO:0000259" key="20">
    <source>
        <dbReference type="Pfam" id="PF18198"/>
    </source>
</evidence>
<dbReference type="Gene3D" id="1.20.920.20">
    <property type="match status" value="1"/>
</dbReference>
<comment type="subcellular location">
    <subcellularLocation>
        <location evidence="1">Cytoplasm</location>
        <location evidence="1">Cytoskeleton</location>
        <location evidence="1">Cilium axoneme</location>
    </subcellularLocation>
</comment>
<reference evidence="21 22" key="1">
    <citation type="submission" date="2019-07" db="EMBL/GenBank/DDBJ databases">
        <title>Draft genome assembly of a fouling barnacle, Amphibalanus amphitrite (Darwin, 1854): The first reference genome for Thecostraca.</title>
        <authorList>
            <person name="Kim W."/>
        </authorList>
    </citation>
    <scope>NUCLEOTIDE SEQUENCE [LARGE SCALE GENOMIC DNA]</scope>
    <source>
        <strain evidence="21">SNU_AA5</strain>
        <tissue evidence="21">Soma without cirri and trophi</tissue>
    </source>
</reference>
<keyword evidence="4" id="KW-0493">Microtubule</keyword>
<evidence type="ECO:0000256" key="10">
    <source>
        <dbReference type="ARBA" id="ARBA00023175"/>
    </source>
</evidence>
<evidence type="ECO:0000259" key="14">
    <source>
        <dbReference type="Pfam" id="PF03028"/>
    </source>
</evidence>
<dbReference type="FunFam" id="3.40.50.300:FF:002141">
    <property type="entry name" value="Dynein heavy chain"/>
    <property type="match status" value="1"/>
</dbReference>
<dbReference type="GO" id="GO:0005930">
    <property type="term" value="C:axoneme"/>
    <property type="evidence" value="ECO:0007669"/>
    <property type="project" value="UniProtKB-SubCell"/>
</dbReference>
<feature type="domain" description="Dynein heavy chain ATP-binding dynein motor region" evidence="17">
    <location>
        <begin position="1289"/>
        <end position="1509"/>
    </location>
</feature>
<evidence type="ECO:0000256" key="6">
    <source>
        <dbReference type="ARBA" id="ARBA00022840"/>
    </source>
</evidence>
<dbReference type="Gene3D" id="6.10.140.1060">
    <property type="match status" value="1"/>
</dbReference>
<dbReference type="GO" id="GO:0051959">
    <property type="term" value="F:dynein light intermediate chain binding"/>
    <property type="evidence" value="ECO:0007669"/>
    <property type="project" value="InterPro"/>
</dbReference>
<keyword evidence="6" id="KW-0067">ATP-binding</keyword>
<evidence type="ECO:0000256" key="12">
    <source>
        <dbReference type="ARBA" id="ARBA00023273"/>
    </source>
</evidence>
<evidence type="ECO:0000256" key="2">
    <source>
        <dbReference type="ARBA" id="ARBA00008887"/>
    </source>
</evidence>
<evidence type="ECO:0000256" key="9">
    <source>
        <dbReference type="ARBA" id="ARBA00023069"/>
    </source>
</evidence>
<dbReference type="Pfam" id="PF18198">
    <property type="entry name" value="AAA_lid_11"/>
    <property type="match status" value="1"/>
</dbReference>
<dbReference type="OrthoDB" id="447173at2759"/>
<dbReference type="Gene3D" id="3.40.50.300">
    <property type="entry name" value="P-loop containing nucleotide triphosphate hydrolases"/>
    <property type="match status" value="4"/>
</dbReference>
<evidence type="ECO:0000256" key="11">
    <source>
        <dbReference type="ARBA" id="ARBA00023212"/>
    </source>
</evidence>
<evidence type="ECO:0000256" key="7">
    <source>
        <dbReference type="ARBA" id="ARBA00023017"/>
    </source>
</evidence>
<comment type="similarity">
    <text evidence="2">Belongs to the dynein heavy chain family.</text>
</comment>
<feature type="domain" description="Dynein heavy chain AAA lid" evidence="20">
    <location>
        <begin position="1904"/>
        <end position="1951"/>
    </location>
</feature>
<feature type="coiled-coil region" evidence="13">
    <location>
        <begin position="1144"/>
        <end position="1206"/>
    </location>
</feature>
<comment type="caution">
    <text evidence="21">The sequence shown here is derived from an EMBL/GenBank/DDBJ whole genome shotgun (WGS) entry which is preliminary data.</text>
</comment>
<evidence type="ECO:0000259" key="15">
    <source>
        <dbReference type="Pfam" id="PF12777"/>
    </source>
</evidence>
<dbReference type="GO" id="GO:0008569">
    <property type="term" value="F:minus-end-directed microtubule motor activity"/>
    <property type="evidence" value="ECO:0007669"/>
    <property type="project" value="InterPro"/>
</dbReference>
<keyword evidence="9" id="KW-0969">Cilium</keyword>
<dbReference type="Proteomes" id="UP000440578">
    <property type="component" value="Unassembled WGS sequence"/>
</dbReference>
<dbReference type="InterPro" id="IPR027417">
    <property type="entry name" value="P-loop_NTPase"/>
</dbReference>
<evidence type="ECO:0000256" key="13">
    <source>
        <dbReference type="SAM" id="Coils"/>
    </source>
</evidence>
<keyword evidence="10" id="KW-0505">Motor protein</keyword>
<dbReference type="Pfam" id="PF12781">
    <property type="entry name" value="AAA_9"/>
    <property type="match status" value="1"/>
</dbReference>
<keyword evidence="8 13" id="KW-0175">Coiled coil</keyword>
<protein>
    <submittedName>
        <fullName evidence="21">Dynein heavy chain 7, axonemal</fullName>
    </submittedName>
</protein>
<dbReference type="Pfam" id="PF12780">
    <property type="entry name" value="AAA_8"/>
    <property type="match status" value="1"/>
</dbReference>
<gene>
    <name evidence="21" type="primary">Dnah7_1</name>
    <name evidence="21" type="ORF">FJT64_002475</name>
</gene>
<evidence type="ECO:0000259" key="19">
    <source>
        <dbReference type="Pfam" id="PF17857"/>
    </source>
</evidence>
<feature type="domain" description="Dynein heavy chain AAA 5 extension" evidence="18">
    <location>
        <begin position="122"/>
        <end position="259"/>
    </location>
</feature>
<sequence length="1955" mass="220312">MVLAQTLGLMRDSGEDELAVHMGWMNPKAVTMGQLYGQFDPVSHEWTDGVCATMFRQMASSELPDRQWVVFDGPVDAASPATVSRCGMIYVEPRTLGWRPLLESWLAQLDAGWTAEAAPLLRAAIQWLFEASYEFMRHHCRELIPTSASNLARSLMNLVEMTVTDTLADCKEKDRDKYLRTWLISAAVFATVWSVGGVLDEPSRAKFDEFFKNLHSGQDEQCPVPAEVGKMDVPMPPEGCIYDFYFEYKARGQWRHWNDLARLAEQAGTEDKNIRAIIVPTIDTARYTYLMDLCIRHRRPLLMVGPTGTGKSAYVQDKLMRHLDPEQFVPFFVTFSAQTTANQTQDLIMSRLDKRKRGLFAPPVGKRCVIFVDDLNMPVREIYGAQPPIELLRQFLDHGNWYDRKDCSKIVLQDVQFLCAMGPPGGSRQEITPRFVRHFNVVSINAFSDATMSKIFTTLLSVYMRNCGFSADMLSQASAIVSATIEVYAAAMANLLPTPAKSHYTFNLRDLARVVLGCTLVRKESVDNKRVFTRLWVHEVYRVFYDRLVEDADRSWLYQLVRECVKNHFKDNFDTVFEHLASQPGKVTERSLDSLMFGDYMDPDLLPEERRYEEITDLEQMQDVCMSALQEYNMTHKTGMDLVLFRYVLEHLCRICRVLSTPGGNALLVGVGGSGRQSLTRLAASMAQFQLFQPEISKQYGRQEWRDDIKATLRSAGGLGKPTVFLLTDSQIKEESFLEDIDSLLNSGEVPNLFPPDEKQEVMELVRNLATGGKKNADISPLQLFAFFVQRCRDLFHIVIAFSPIGDAFRNRLRQFPSLVNCCTIDWFQPWPEEALERVAQKFLETVDLEDNVKVATIDVCKYFNKSAMELGDRFLSTLGRHVYITPSSFLDQIHAFRKLISQRQRETNDARNRYLGGLSKLAFAAQQVHDMQVELEALQPKLVAAAQETEEMVRVIEIESAQVAEMSAKVKEDETAANIKAEAATKLKEECEADLAEALPALEAALAALDTLKPADITLVKSMKNPPAAVKVVLAAVCVMKEVKPDRVNDPKKPGQKMNDYWGPSQKMLTDTAFLATLREYDKDNIPPAVMDRIRREYMKDPLFVPAVVAKASSAAEGLCKWVKAMESYDRVAKIVAPKKANLAQAEAELAETMAILDEKRAQVAALEARLQQLKDQFQEACDRKQHLTEEVQLCEMKLERAQKLIGGLGGEKDRWSTAAADLLAVLGNLTGDVLVSSGAIAYLGPYTANFRDACLQDWLKYVASKDLKLSETFSVSGTLGSPIAIQAWNINGLPKDSFSIDNAVIIQVSRRWPLMIDPQGQANKWIKNNERDNKLGVVKLSDGDFSRALENAIQFGNPILLENVGEELDPSLEPLLLRQTFKQGGVEMLKLGEAVIEYSPDFRFFITTKLRNPHYLPEISTKVTLLNFMITPEGLEDQLLGIVVAKERPELEAERQALIVQTANNNRALKEVEDKILKTLSSSEGNILEDETAIQVLDSSKSISDEINKKQVVAKKTEKTIEVSRLEYRPMASHSSVLFFSITDLPNIDPMYQYSLSWFVNLYINSIESSNKSKNLEKRLRHLRDHFTYNLYCNVCRSLFEKDKLLFSFILCCNLLMVQGKIDQRESTFLLTGGVGLDNPLANPAPDWLNDKSWDEICRLADLPAFKGFVSSFESSLSEWQELYNSPEPQSAQLPEPWHANTTEFQRMMIVRCIRPDKIVPMVTNFVANNIGQKFVSPPPFDLVKSYADSNCLVPLIFVLSPGADPMAALLKFAEDRGYGGAKFNAISLGQGQGPVAAEMIRKAQEEGTWVALQNCHLAVSWMPTLEKICEDFNMEDTSPNFRLWLTSYPSPKFPVTVLQNGVKMTNEPPTGLRMNLLQSYLGNPINDDSFYSGCPGKDGVFAKLLFGLCFFHALVQERRKFGPQGWNIPYGFNESDLRISAMQLQASVRHGP</sequence>
<dbReference type="GO" id="GO:0030286">
    <property type="term" value="C:dynein complex"/>
    <property type="evidence" value="ECO:0007669"/>
    <property type="project" value="UniProtKB-KW"/>
</dbReference>
<dbReference type="Gene3D" id="1.10.472.130">
    <property type="match status" value="1"/>
</dbReference>
<dbReference type="GO" id="GO:0005874">
    <property type="term" value="C:microtubule"/>
    <property type="evidence" value="ECO:0007669"/>
    <property type="project" value="UniProtKB-KW"/>
</dbReference>
<dbReference type="Gene3D" id="1.10.8.1220">
    <property type="match status" value="1"/>
</dbReference>
<dbReference type="InterPro" id="IPR004273">
    <property type="entry name" value="Dynein_heavy_D6_P-loop"/>
</dbReference>
<dbReference type="EMBL" id="VIIS01000692">
    <property type="protein sequence ID" value="KAF0306091.1"/>
    <property type="molecule type" value="Genomic_DNA"/>
</dbReference>
<dbReference type="Pfam" id="PF17857">
    <property type="entry name" value="AAA_lid_1"/>
    <property type="match status" value="1"/>
</dbReference>
<name>A0A6A4WVH1_AMPAM</name>
<keyword evidence="12" id="KW-0966">Cell projection</keyword>